<feature type="domain" description="Acyl-CoA dehydrogenase/oxidase N-terminal" evidence="9">
    <location>
        <begin position="7"/>
        <end position="118"/>
    </location>
</feature>
<dbReference type="InterPro" id="IPR052161">
    <property type="entry name" value="Mycobact_Acyl-CoA_DH"/>
</dbReference>
<dbReference type="Gene3D" id="2.40.110.10">
    <property type="entry name" value="Butyryl-CoA Dehydrogenase, subunit A, domain 2"/>
    <property type="match status" value="1"/>
</dbReference>
<keyword evidence="5 6" id="KW-0560">Oxidoreductase</keyword>
<gene>
    <name evidence="10" type="ORF">C3E78_14075</name>
</gene>
<dbReference type="SUPFAM" id="SSF47203">
    <property type="entry name" value="Acyl-CoA dehydrogenase C-terminal domain-like"/>
    <property type="match status" value="1"/>
</dbReference>
<keyword evidence="11" id="KW-1185">Reference proteome</keyword>
<proteinExistence type="inferred from homology"/>
<dbReference type="Pfam" id="PF02770">
    <property type="entry name" value="Acyl-CoA_dh_M"/>
    <property type="match status" value="1"/>
</dbReference>
<evidence type="ECO:0000256" key="2">
    <source>
        <dbReference type="ARBA" id="ARBA00009347"/>
    </source>
</evidence>
<dbReference type="Pfam" id="PF00441">
    <property type="entry name" value="Acyl-CoA_dh_1"/>
    <property type="match status" value="1"/>
</dbReference>
<dbReference type="InterPro" id="IPR006091">
    <property type="entry name" value="Acyl-CoA_Oxase/DH_mid-dom"/>
</dbReference>
<evidence type="ECO:0000313" key="11">
    <source>
        <dbReference type="Proteomes" id="UP000244384"/>
    </source>
</evidence>
<dbReference type="Gene3D" id="1.20.140.10">
    <property type="entry name" value="Butyryl-CoA Dehydrogenase, subunit A, domain 3"/>
    <property type="match status" value="1"/>
</dbReference>
<dbReference type="InterPro" id="IPR046373">
    <property type="entry name" value="Acyl-CoA_Oxase/DH_mid-dom_sf"/>
</dbReference>
<evidence type="ECO:0000259" key="8">
    <source>
        <dbReference type="Pfam" id="PF02770"/>
    </source>
</evidence>
<sequence length="388" mass="44114">MDLRLDDAQREFRDEVRDWLETNAPRERFAPPSTDEGLAQHRAWERQMFDAGLAAVHWPQEYGGRGMDALSTAIFYDEYLRADAPERLNRLGLGLCGPTLIDVGTPDQQSRWLQNILTCEEIWCQGFSEPGAGSDLASLRTRGVVEGDEIVVDGQKIWTSHSRYADWIFALVRTDTEAPRHRGITFLMIDRHQPGVEVRPIRQMNHASDFAELFFTGVRVPRSHVIGELNDGWRVAMTTLKHERGSGLNTAAHFRRTLDEMIGLMPETLRHDAGVQREVGRLYSEIEAYRYMTLRTLSSIAQDRQPGAQASMGKLWWSEMQVRLHEFGLRMVGERAELIDLGADEPSTLLQRYWLGRAAQIYAGSSEIQRNIIAERVLGLPKGTNRAV</sequence>
<dbReference type="InterPro" id="IPR037069">
    <property type="entry name" value="AcylCoA_DH/ox_N_sf"/>
</dbReference>
<dbReference type="GO" id="GO:0050660">
    <property type="term" value="F:flavin adenine dinucleotide binding"/>
    <property type="evidence" value="ECO:0007669"/>
    <property type="project" value="InterPro"/>
</dbReference>
<dbReference type="GO" id="GO:0005886">
    <property type="term" value="C:plasma membrane"/>
    <property type="evidence" value="ECO:0007669"/>
    <property type="project" value="TreeGrafter"/>
</dbReference>
<evidence type="ECO:0000256" key="1">
    <source>
        <dbReference type="ARBA" id="ARBA00001974"/>
    </source>
</evidence>
<dbReference type="InterPro" id="IPR009100">
    <property type="entry name" value="AcylCoA_DH/oxidase_NM_dom_sf"/>
</dbReference>
<dbReference type="FunFam" id="2.40.110.10:FF:000011">
    <property type="entry name" value="Acyl-CoA dehydrogenase FadE34"/>
    <property type="match status" value="1"/>
</dbReference>
<dbReference type="SUPFAM" id="SSF56645">
    <property type="entry name" value="Acyl-CoA dehydrogenase NM domain-like"/>
    <property type="match status" value="1"/>
</dbReference>
<evidence type="ECO:0000259" key="7">
    <source>
        <dbReference type="Pfam" id="PF00441"/>
    </source>
</evidence>
<dbReference type="GO" id="GO:0016627">
    <property type="term" value="F:oxidoreductase activity, acting on the CH-CH group of donors"/>
    <property type="evidence" value="ECO:0007669"/>
    <property type="project" value="InterPro"/>
</dbReference>
<dbReference type="InterPro" id="IPR009075">
    <property type="entry name" value="AcylCo_DH/oxidase_C"/>
</dbReference>
<dbReference type="KEGG" id="aez:C3E78_14075"/>
<keyword evidence="3 6" id="KW-0285">Flavoprotein</keyword>
<dbReference type="Pfam" id="PF02771">
    <property type="entry name" value="Acyl-CoA_dh_N"/>
    <property type="match status" value="1"/>
</dbReference>
<feature type="domain" description="Acyl-CoA dehydrogenase/oxidase C-terminal" evidence="7">
    <location>
        <begin position="230"/>
        <end position="378"/>
    </location>
</feature>
<evidence type="ECO:0000313" key="10">
    <source>
        <dbReference type="EMBL" id="AWB93240.1"/>
    </source>
</evidence>
<dbReference type="OrthoDB" id="3964153at2"/>
<accession>A0A5F2EX50</accession>
<evidence type="ECO:0000256" key="3">
    <source>
        <dbReference type="ARBA" id="ARBA00022630"/>
    </source>
</evidence>
<dbReference type="InterPro" id="IPR036250">
    <property type="entry name" value="AcylCo_DH-like_C"/>
</dbReference>
<accession>A0A2S0WPN5</accession>
<protein>
    <submittedName>
        <fullName evidence="10">Acyl-CoA dehydrogenase</fullName>
    </submittedName>
</protein>
<dbReference type="AlphaFoldDB" id="A0A2S0WPN5"/>
<dbReference type="EMBL" id="CP026952">
    <property type="protein sequence ID" value="AWB93240.1"/>
    <property type="molecule type" value="Genomic_DNA"/>
</dbReference>
<evidence type="ECO:0000259" key="9">
    <source>
        <dbReference type="Pfam" id="PF02771"/>
    </source>
</evidence>
<feature type="domain" description="Acyl-CoA oxidase/dehydrogenase middle" evidence="8">
    <location>
        <begin position="124"/>
        <end position="217"/>
    </location>
</feature>
<comment type="similarity">
    <text evidence="2 6">Belongs to the acyl-CoA dehydrogenase family.</text>
</comment>
<dbReference type="RefSeq" id="WP_108579423.1">
    <property type="nucleotide sequence ID" value="NZ_CP026952.1"/>
</dbReference>
<evidence type="ECO:0000256" key="6">
    <source>
        <dbReference type="RuleBase" id="RU362125"/>
    </source>
</evidence>
<keyword evidence="4 6" id="KW-0274">FAD</keyword>
<evidence type="ECO:0000256" key="5">
    <source>
        <dbReference type="ARBA" id="ARBA00023002"/>
    </source>
</evidence>
<dbReference type="PANTHER" id="PTHR43292">
    <property type="entry name" value="ACYL-COA DEHYDROGENASE"/>
    <property type="match status" value="1"/>
</dbReference>
<dbReference type="Proteomes" id="UP000244384">
    <property type="component" value="Chromosome"/>
</dbReference>
<dbReference type="Gene3D" id="1.10.540.10">
    <property type="entry name" value="Acyl-CoA dehydrogenase/oxidase, N-terminal domain"/>
    <property type="match status" value="1"/>
</dbReference>
<name>A0A2S0WPN5_9ACTN</name>
<evidence type="ECO:0000256" key="4">
    <source>
        <dbReference type="ARBA" id="ARBA00022827"/>
    </source>
</evidence>
<organism evidence="10 11">
    <name type="scientific">Aeromicrobium chenweiae</name>
    <dbReference type="NCBI Taxonomy" id="2079793"/>
    <lineage>
        <taxon>Bacteria</taxon>
        <taxon>Bacillati</taxon>
        <taxon>Actinomycetota</taxon>
        <taxon>Actinomycetes</taxon>
        <taxon>Propionibacteriales</taxon>
        <taxon>Nocardioidaceae</taxon>
        <taxon>Aeromicrobium</taxon>
    </lineage>
</organism>
<dbReference type="InterPro" id="IPR013786">
    <property type="entry name" value="AcylCoA_DH/ox_N"/>
</dbReference>
<dbReference type="PANTHER" id="PTHR43292:SF3">
    <property type="entry name" value="ACYL-COA DEHYDROGENASE FADE29"/>
    <property type="match status" value="1"/>
</dbReference>
<reference evidence="11" key="1">
    <citation type="submission" date="2018-01" db="EMBL/GenBank/DDBJ databases">
        <authorList>
            <person name="Li J."/>
        </authorList>
    </citation>
    <scope>NUCLEOTIDE SEQUENCE [LARGE SCALE GENOMIC DNA]</scope>
    <source>
        <strain evidence="11">592</strain>
    </source>
</reference>
<comment type="cofactor">
    <cofactor evidence="1 6">
        <name>FAD</name>
        <dbReference type="ChEBI" id="CHEBI:57692"/>
    </cofactor>
</comment>